<dbReference type="EMBL" id="CP015193">
    <property type="protein sequence ID" value="ASJ17182.1"/>
    <property type="molecule type" value="Genomic_DNA"/>
</dbReference>
<dbReference type="Proteomes" id="UP000250189">
    <property type="component" value="Chromosome"/>
</dbReference>
<proteinExistence type="predicted"/>
<dbReference type="AlphaFoldDB" id="A0A2Z2NCH0"/>
<evidence type="ECO:0000313" key="2">
    <source>
        <dbReference type="Proteomes" id="UP000250189"/>
    </source>
</evidence>
<sequence>MGLGEQEQLRGVAGYDNREGVEGQSRRQCFIEEKLKISDDQAEDPPIDIYRHIGQFKQYGNKTRNQSWEGKLEKLHAFPTPRRVSEVV</sequence>
<reference evidence="1 2" key="1">
    <citation type="submission" date="2016-04" db="EMBL/GenBank/DDBJ databases">
        <title>Complete genome sequence of Thermococcus chitonophagus type strain GC74.</title>
        <authorList>
            <person name="Oger P.M."/>
        </authorList>
    </citation>
    <scope>NUCLEOTIDE SEQUENCE [LARGE SCALE GENOMIC DNA]</scope>
    <source>
        <strain evidence="1 2">GC74</strain>
    </source>
</reference>
<organism evidence="1 2">
    <name type="scientific">Thermococcus chitonophagus</name>
    <dbReference type="NCBI Taxonomy" id="54262"/>
    <lineage>
        <taxon>Archaea</taxon>
        <taxon>Methanobacteriati</taxon>
        <taxon>Methanobacteriota</taxon>
        <taxon>Thermococci</taxon>
        <taxon>Thermococcales</taxon>
        <taxon>Thermococcaceae</taxon>
        <taxon>Thermococcus</taxon>
    </lineage>
</organism>
<keyword evidence="2" id="KW-1185">Reference proteome</keyword>
<name>A0A2Z2NCH0_9EURY</name>
<accession>A0A2Z2NCH0</accession>
<evidence type="ECO:0000313" key="1">
    <source>
        <dbReference type="EMBL" id="ASJ17182.1"/>
    </source>
</evidence>
<protein>
    <submittedName>
        <fullName evidence="1">Uncharacterized protein</fullName>
    </submittedName>
</protein>
<gene>
    <name evidence="1" type="ORF">A3L04_08930</name>
</gene>